<keyword evidence="3 5" id="KW-0732">Signal</keyword>
<dbReference type="Gene3D" id="3.30.200.100">
    <property type="entry name" value="MucB/RseB, C-terminal domain"/>
    <property type="match status" value="1"/>
</dbReference>
<gene>
    <name evidence="8" type="ORF">Y5S_02829</name>
</gene>
<dbReference type="InterPro" id="IPR005588">
    <property type="entry name" value="MucB_RseB"/>
</dbReference>
<dbReference type="PANTHER" id="PTHR38782:SF1">
    <property type="entry name" value="SIGMA-E FACTOR REGULATORY PROTEIN RSEB"/>
    <property type="match status" value="1"/>
</dbReference>
<dbReference type="GO" id="GO:0030288">
    <property type="term" value="C:outer membrane-bounded periplasmic space"/>
    <property type="evidence" value="ECO:0007669"/>
    <property type="project" value="TreeGrafter"/>
</dbReference>
<evidence type="ECO:0000313" key="9">
    <source>
        <dbReference type="Proteomes" id="UP000029444"/>
    </source>
</evidence>
<feature type="signal peptide" evidence="5">
    <location>
        <begin position="1"/>
        <end position="20"/>
    </location>
</feature>
<dbReference type="OrthoDB" id="7067274at2"/>
<keyword evidence="4" id="KW-0574">Periplasm</keyword>
<dbReference type="PANTHER" id="PTHR38782">
    <property type="match status" value="1"/>
</dbReference>
<dbReference type="AlphaFoldDB" id="A0A095SHK5"/>
<evidence type="ECO:0000256" key="3">
    <source>
        <dbReference type="ARBA" id="ARBA00022729"/>
    </source>
</evidence>
<feature type="domain" description="MucB/RseB C-terminal" evidence="7">
    <location>
        <begin position="221"/>
        <end position="314"/>
    </location>
</feature>
<dbReference type="CDD" id="cd16327">
    <property type="entry name" value="RseB"/>
    <property type="match status" value="1"/>
</dbReference>
<accession>A0A095SHK5</accession>
<dbReference type="RefSeq" id="WP_035233909.1">
    <property type="nucleotide sequence ID" value="NZ_ARXV01000013.1"/>
</dbReference>
<dbReference type="Gene3D" id="2.50.20.10">
    <property type="entry name" value="Lipoprotein localisation LolA/LolB/LppX"/>
    <property type="match status" value="1"/>
</dbReference>
<dbReference type="GO" id="GO:0032885">
    <property type="term" value="P:regulation of polysaccharide biosynthetic process"/>
    <property type="evidence" value="ECO:0007669"/>
    <property type="project" value="TreeGrafter"/>
</dbReference>
<dbReference type="PIRSF" id="PIRSF005427">
    <property type="entry name" value="RseB"/>
    <property type="match status" value="1"/>
</dbReference>
<dbReference type="InterPro" id="IPR038484">
    <property type="entry name" value="MucB/RseB_C_sf"/>
</dbReference>
<evidence type="ECO:0000256" key="2">
    <source>
        <dbReference type="ARBA" id="ARBA00008150"/>
    </source>
</evidence>
<organism evidence="8 9">
    <name type="scientific">Alcanivorax nanhaiticus</name>
    <dbReference type="NCBI Taxonomy" id="1177154"/>
    <lineage>
        <taxon>Bacteria</taxon>
        <taxon>Pseudomonadati</taxon>
        <taxon>Pseudomonadota</taxon>
        <taxon>Gammaproteobacteria</taxon>
        <taxon>Oceanospirillales</taxon>
        <taxon>Alcanivoracaceae</taxon>
        <taxon>Alcanivorax</taxon>
    </lineage>
</organism>
<sequence length="321" mass="35095">MKLRAFALSLTLFAPVAAPADETPAHAQLQAMSQANRSLEYSGRFLYQFGGEVSTMEVNHAVFDGREYQRLTHLDGRLVEVLRRGDEVICIHSDRTLTRMQKEQGGPMLLAQRLADDVPAQYNILVDGDGRVAGRNTTRVRVAPLDTHRYGYRLWLDNESRLLLKSEVVDGSGVALERVEFVSIDLAPGLTLADFEVPETVRESALQPLPTGHAASSMRVEADWLPTGFDAADQDWRSGDGKRKPVAAQGYSDGLAAFTVFVEPLEEGAVEEGVSRLGPTVAVSRRLTAPSGAYLITLVGEVPQSTAERVIQGISVRDARH</sequence>
<keyword evidence="9" id="KW-1185">Reference proteome</keyword>
<dbReference type="Pfam" id="PF03888">
    <property type="entry name" value="MucB_RseB"/>
    <property type="match status" value="1"/>
</dbReference>
<name>A0A095SHK5_9GAMM</name>
<dbReference type="InterPro" id="IPR033434">
    <property type="entry name" value="MucB/RseB_N"/>
</dbReference>
<evidence type="ECO:0000256" key="1">
    <source>
        <dbReference type="ARBA" id="ARBA00004418"/>
    </source>
</evidence>
<proteinExistence type="inferred from homology"/>
<dbReference type="PATRIC" id="fig|1177154.3.peg.2865"/>
<evidence type="ECO:0000313" key="8">
    <source>
        <dbReference type="EMBL" id="KGD63839.1"/>
    </source>
</evidence>
<reference evidence="8 9" key="1">
    <citation type="submission" date="2012-09" db="EMBL/GenBank/DDBJ databases">
        <title>Genome Sequence of alkane-degrading Bacterium Alcanivorax sp. 19-m-6.</title>
        <authorList>
            <person name="Lai Q."/>
            <person name="Shao Z."/>
        </authorList>
    </citation>
    <scope>NUCLEOTIDE SEQUENCE [LARGE SCALE GENOMIC DNA]</scope>
    <source>
        <strain evidence="8 9">19-m-6</strain>
    </source>
</reference>
<comment type="caution">
    <text evidence="8">The sequence shown here is derived from an EMBL/GenBank/DDBJ whole genome shotgun (WGS) entry which is preliminary data.</text>
</comment>
<evidence type="ECO:0000259" key="7">
    <source>
        <dbReference type="Pfam" id="PF17188"/>
    </source>
</evidence>
<comment type="similarity">
    <text evidence="2">Belongs to the RseB family.</text>
</comment>
<feature type="domain" description="MucB/RseB N-terminal" evidence="6">
    <location>
        <begin position="25"/>
        <end position="191"/>
    </location>
</feature>
<dbReference type="Pfam" id="PF17188">
    <property type="entry name" value="MucB_RseB_C"/>
    <property type="match status" value="1"/>
</dbReference>
<dbReference type="EMBL" id="ARXV01000013">
    <property type="protein sequence ID" value="KGD63839.1"/>
    <property type="molecule type" value="Genomic_DNA"/>
</dbReference>
<evidence type="ECO:0000256" key="4">
    <source>
        <dbReference type="ARBA" id="ARBA00022764"/>
    </source>
</evidence>
<evidence type="ECO:0000259" key="6">
    <source>
        <dbReference type="Pfam" id="PF03888"/>
    </source>
</evidence>
<comment type="subcellular location">
    <subcellularLocation>
        <location evidence="1">Periplasm</location>
    </subcellularLocation>
</comment>
<dbReference type="eggNOG" id="COG3026">
    <property type="taxonomic scope" value="Bacteria"/>
</dbReference>
<dbReference type="GO" id="GO:0045152">
    <property type="term" value="F:antisigma factor binding"/>
    <property type="evidence" value="ECO:0007669"/>
    <property type="project" value="TreeGrafter"/>
</dbReference>
<evidence type="ECO:0000256" key="5">
    <source>
        <dbReference type="SAM" id="SignalP"/>
    </source>
</evidence>
<feature type="chain" id="PRO_5001909374" evidence="5">
    <location>
        <begin position="21"/>
        <end position="321"/>
    </location>
</feature>
<dbReference type="STRING" id="1177154.Y5S_02829"/>
<dbReference type="InterPro" id="IPR033436">
    <property type="entry name" value="MucB/RseB_C"/>
</dbReference>
<dbReference type="Proteomes" id="UP000029444">
    <property type="component" value="Unassembled WGS sequence"/>
</dbReference>
<protein>
    <submittedName>
        <fullName evidence="8">Negative regulator for alginate biosynthesis</fullName>
    </submittedName>
</protein>